<keyword evidence="11" id="KW-0576">Peroxisome</keyword>
<dbReference type="OrthoDB" id="2018133at2759"/>
<evidence type="ECO:0000256" key="18">
    <source>
        <dbReference type="RuleBase" id="RU003707"/>
    </source>
</evidence>
<evidence type="ECO:0000256" key="14">
    <source>
        <dbReference type="ARBA" id="ARBA00023268"/>
    </source>
</evidence>
<dbReference type="SUPFAM" id="SSF51735">
    <property type="entry name" value="NAD(P)-binding Rossmann-fold domains"/>
    <property type="match status" value="1"/>
</dbReference>
<keyword evidence="9" id="KW-0520">NAD</keyword>
<evidence type="ECO:0000256" key="8">
    <source>
        <dbReference type="ARBA" id="ARBA00023002"/>
    </source>
</evidence>
<dbReference type="InterPro" id="IPR008927">
    <property type="entry name" value="6-PGluconate_DH-like_C_sf"/>
</dbReference>
<evidence type="ECO:0000256" key="19">
    <source>
        <dbReference type="SAM" id="MobiDB-lite"/>
    </source>
</evidence>
<comment type="similarity">
    <text evidence="18">Belongs to the enoyl-CoA hydratase/isomerase family.</text>
</comment>
<sequence>MAMAVTMEVGNDGVAVISISNPPLNIINAAMLAALKEKFGEATRRRDVKAIVLTGKGGRFSGGFDINAFQNPSSDTSDRTIGSIDLVLNTIEDCKKPVVAAIEGLALGGGLELAMGCHARIAAPKTQLGLPELTLGVIPGLGGTQSLPRLVGVSKAIEMMLFSKPIMSEEGKLLGLIDEIATSEELVRVSRLHALEISDGCKPWVRSLHRTDKIGSLSEAQQLLRTAREQAKRTAPNMPQHLACLDAVEEGLLHGGYKGLLKEAAVSKELVQSNTTKALTHLFFAQRATAKVPNITDVGLKPNHVKKVGIIGGGIMGSGIATSLMLSNITVFLKEINSEYLLKGMKTVEGGYYIDTLSNIQSLVARGKVTQDKARKALSMLEGVSDYSEFKEMDMVIEAVIEDIPLKQEIFSELEKVCSSCCILATNTSSIDLNVIGEKTKSQDRIIGAHFFSPAHIMPLLEIIRTEKTSPQVILDLLTVGKIMKKVPIVVLNCTGFAVNRSFFPYMQVPHLLVHLGVDLFRIDRAIRNFGFPLGPFQLQDLGGFRLGKASGKEYENAFPDRTFRSPLTELLLKNGRNGKSNGKGFYVHEKGSKPKPDPSVLPIIDESRKLMNIMPGGK</sequence>
<dbReference type="PANTHER" id="PTHR23309">
    <property type="entry name" value="3-HYDROXYACYL-COA DEHYROGENASE"/>
    <property type="match status" value="1"/>
</dbReference>
<evidence type="ECO:0000256" key="6">
    <source>
        <dbReference type="ARBA" id="ARBA00008750"/>
    </source>
</evidence>
<evidence type="ECO:0000256" key="10">
    <source>
        <dbReference type="ARBA" id="ARBA00023098"/>
    </source>
</evidence>
<dbReference type="PROSITE" id="PS00166">
    <property type="entry name" value="ENOYL_COA_HYDRATASE"/>
    <property type="match status" value="1"/>
</dbReference>
<proteinExistence type="inferred from homology"/>
<dbReference type="GO" id="GO:0070403">
    <property type="term" value="F:NAD+ binding"/>
    <property type="evidence" value="ECO:0007669"/>
    <property type="project" value="InterPro"/>
</dbReference>
<dbReference type="InterPro" id="IPR001753">
    <property type="entry name" value="Enoyl-CoA_hydra/iso"/>
</dbReference>
<evidence type="ECO:0000256" key="15">
    <source>
        <dbReference type="ARBA" id="ARBA00023701"/>
    </source>
</evidence>
<dbReference type="PANTHER" id="PTHR23309:SF53">
    <property type="entry name" value="PEROXISOMAL FATTY ACID BETA-OXIDATION MULTIFUNCTIONAL PROTEIN AIM1"/>
    <property type="match status" value="1"/>
</dbReference>
<comment type="caution">
    <text evidence="22">The sequence shown here is derived from an EMBL/GenBank/DDBJ whole genome shotgun (WGS) entry which is preliminary data.</text>
</comment>
<keyword evidence="8" id="KW-0560">Oxidoreductase</keyword>
<feature type="region of interest" description="Disordered" evidence="19">
    <location>
        <begin position="582"/>
        <end position="602"/>
    </location>
</feature>
<feature type="domain" description="3-hydroxyacyl-CoA dehydrogenase NAD binding" evidence="21">
    <location>
        <begin position="307"/>
        <end position="492"/>
    </location>
</feature>
<evidence type="ECO:0000256" key="5">
    <source>
        <dbReference type="ARBA" id="ARBA00007005"/>
    </source>
</evidence>
<evidence type="ECO:0000256" key="16">
    <source>
        <dbReference type="ARBA" id="ARBA00023709"/>
    </source>
</evidence>
<dbReference type="Gene3D" id="3.90.226.10">
    <property type="entry name" value="2-enoyl-CoA Hydratase, Chain A, domain 1"/>
    <property type="match status" value="1"/>
</dbReference>
<evidence type="ECO:0000256" key="3">
    <source>
        <dbReference type="ARBA" id="ARBA00004275"/>
    </source>
</evidence>
<feature type="domain" description="3-hydroxyacyl-CoA dehydrogenase C-terminal" evidence="20">
    <location>
        <begin position="496"/>
        <end position="587"/>
    </location>
</feature>
<dbReference type="PROSITE" id="PS00067">
    <property type="entry name" value="3HCDH"/>
    <property type="match status" value="1"/>
</dbReference>
<evidence type="ECO:0000259" key="20">
    <source>
        <dbReference type="Pfam" id="PF00725"/>
    </source>
</evidence>
<feature type="non-terminal residue" evidence="22">
    <location>
        <position position="619"/>
    </location>
</feature>
<dbReference type="SUPFAM" id="SSF52096">
    <property type="entry name" value="ClpP/crotonase"/>
    <property type="match status" value="1"/>
</dbReference>
<dbReference type="GO" id="GO:0003857">
    <property type="term" value="F:(3S)-3-hydroxyacyl-CoA dehydrogenase (NAD+) activity"/>
    <property type="evidence" value="ECO:0007669"/>
    <property type="project" value="TreeGrafter"/>
</dbReference>
<dbReference type="AlphaFoldDB" id="A0A7J9MBC4"/>
<keyword evidence="7" id="KW-0276">Fatty acid metabolism</keyword>
<comment type="catalytic activity">
    <reaction evidence="2">
        <text>a (3E)-enoyl-CoA = a 4-saturated (2E)-enoyl-CoA</text>
        <dbReference type="Rhea" id="RHEA:45228"/>
        <dbReference type="ChEBI" id="CHEBI:58521"/>
        <dbReference type="ChEBI" id="CHEBI:85097"/>
        <dbReference type="EC" id="5.3.3.8"/>
    </reaction>
</comment>
<dbReference type="InterPro" id="IPR018376">
    <property type="entry name" value="Enoyl-CoA_hyd/isom_CS"/>
</dbReference>
<dbReference type="Pfam" id="PF02737">
    <property type="entry name" value="3HCDH_N"/>
    <property type="match status" value="1"/>
</dbReference>
<evidence type="ECO:0000256" key="4">
    <source>
        <dbReference type="ARBA" id="ARBA00005005"/>
    </source>
</evidence>
<comment type="subcellular location">
    <subcellularLocation>
        <location evidence="3">Peroxisome</location>
    </subcellularLocation>
</comment>
<keyword evidence="12" id="KW-0413">Isomerase</keyword>
<dbReference type="InterPro" id="IPR029045">
    <property type="entry name" value="ClpP/crotonase-like_dom_sf"/>
</dbReference>
<dbReference type="InterPro" id="IPR006108">
    <property type="entry name" value="3HC_DH_C"/>
</dbReference>
<reference evidence="22 23" key="1">
    <citation type="journal article" date="2019" name="Genome Biol. Evol.">
        <title>Insights into the evolution of the New World diploid cottons (Gossypium, subgenus Houzingenia) based on genome sequencing.</title>
        <authorList>
            <person name="Grover C.E."/>
            <person name="Arick M.A. 2nd"/>
            <person name="Thrash A."/>
            <person name="Conover J.L."/>
            <person name="Sanders W.S."/>
            <person name="Peterson D.G."/>
            <person name="Frelichowski J.E."/>
            <person name="Scheffler J.A."/>
            <person name="Scheffler B.E."/>
            <person name="Wendel J.F."/>
        </authorList>
    </citation>
    <scope>NUCLEOTIDE SEQUENCE [LARGE SCALE GENOMIC DNA]</scope>
    <source>
        <strain evidence="22">1</strain>
        <tissue evidence="22">Leaf</tissue>
    </source>
</reference>
<name>A0A7J9MBC4_GOSSC</name>
<evidence type="ECO:0000256" key="2">
    <source>
        <dbReference type="ARBA" id="ARBA00000765"/>
    </source>
</evidence>
<comment type="pathway">
    <text evidence="4">Lipid metabolism; fatty acid beta-oxidation.</text>
</comment>
<dbReference type="Gene3D" id="3.40.50.720">
    <property type="entry name" value="NAD(P)-binding Rossmann-like Domain"/>
    <property type="match status" value="1"/>
</dbReference>
<dbReference type="SUPFAM" id="SSF48179">
    <property type="entry name" value="6-phosphogluconate dehydrogenase C-terminal domain-like"/>
    <property type="match status" value="1"/>
</dbReference>
<dbReference type="GO" id="GO:0008692">
    <property type="term" value="F:3-hydroxybutyryl-CoA epimerase activity"/>
    <property type="evidence" value="ECO:0007669"/>
    <property type="project" value="UniProtKB-EC"/>
</dbReference>
<dbReference type="FunFam" id="3.40.50.720:FF:000009">
    <property type="entry name" value="Fatty oxidation complex, alpha subunit"/>
    <property type="match status" value="1"/>
</dbReference>
<evidence type="ECO:0008006" key="24">
    <source>
        <dbReference type="Google" id="ProtNLM"/>
    </source>
</evidence>
<comment type="similarity">
    <text evidence="6">In the N-terminal section; belongs to the enoyl-CoA hydratase/isomerase family.</text>
</comment>
<dbReference type="InterPro" id="IPR006176">
    <property type="entry name" value="3-OHacyl-CoA_DH_NAD-bd"/>
</dbReference>
<accession>A0A7J9MBC4</accession>
<gene>
    <name evidence="22" type="ORF">Goshw_012913</name>
</gene>
<evidence type="ECO:0000313" key="22">
    <source>
        <dbReference type="EMBL" id="MBA0868405.1"/>
    </source>
</evidence>
<dbReference type="UniPathway" id="UPA00659"/>
<keyword evidence="10" id="KW-0443">Lipid metabolism</keyword>
<protein>
    <recommendedName>
        <fullName evidence="24">3-hydroxyacyl-CoA dehydrogenase</fullName>
    </recommendedName>
</protein>
<evidence type="ECO:0000256" key="11">
    <source>
        <dbReference type="ARBA" id="ARBA00023140"/>
    </source>
</evidence>
<dbReference type="InterPro" id="IPR036291">
    <property type="entry name" value="NAD(P)-bd_dom_sf"/>
</dbReference>
<dbReference type="GO" id="GO:0004300">
    <property type="term" value="F:enoyl-CoA hydratase activity"/>
    <property type="evidence" value="ECO:0007669"/>
    <property type="project" value="UniProtKB-EC"/>
</dbReference>
<dbReference type="GO" id="GO:0006635">
    <property type="term" value="P:fatty acid beta-oxidation"/>
    <property type="evidence" value="ECO:0007669"/>
    <property type="project" value="UniProtKB-UniPathway"/>
</dbReference>
<dbReference type="Pfam" id="PF00725">
    <property type="entry name" value="3HCDH"/>
    <property type="match status" value="1"/>
</dbReference>
<dbReference type="GO" id="GO:0005777">
    <property type="term" value="C:peroxisome"/>
    <property type="evidence" value="ECO:0007669"/>
    <property type="project" value="UniProtKB-SubCell"/>
</dbReference>
<dbReference type="Pfam" id="PF00378">
    <property type="entry name" value="ECH_1"/>
    <property type="match status" value="1"/>
</dbReference>
<evidence type="ECO:0000256" key="13">
    <source>
        <dbReference type="ARBA" id="ARBA00023239"/>
    </source>
</evidence>
<evidence type="ECO:0000259" key="21">
    <source>
        <dbReference type="Pfam" id="PF02737"/>
    </source>
</evidence>
<evidence type="ECO:0000256" key="9">
    <source>
        <dbReference type="ARBA" id="ARBA00023027"/>
    </source>
</evidence>
<dbReference type="Proteomes" id="UP000593576">
    <property type="component" value="Unassembled WGS sequence"/>
</dbReference>
<comment type="catalytic activity">
    <reaction evidence="15">
        <text>(3S)-3-hydroxybutanoyl-CoA = (3R)-3-hydroxybutanoyl-CoA</text>
        <dbReference type="Rhea" id="RHEA:21760"/>
        <dbReference type="ChEBI" id="CHEBI:57315"/>
        <dbReference type="ChEBI" id="CHEBI:57316"/>
        <dbReference type="EC" id="5.1.2.3"/>
    </reaction>
</comment>
<dbReference type="Gene3D" id="1.10.1040.50">
    <property type="match status" value="1"/>
</dbReference>
<comment type="catalytic activity">
    <reaction evidence="17">
        <text>a 4-saturated-(3S)-3-hydroxyacyl-CoA = a (3E)-enoyl-CoA + H2O</text>
        <dbReference type="Rhea" id="RHEA:20724"/>
        <dbReference type="ChEBI" id="CHEBI:15377"/>
        <dbReference type="ChEBI" id="CHEBI:58521"/>
        <dbReference type="ChEBI" id="CHEBI:137480"/>
        <dbReference type="EC" id="4.2.1.17"/>
    </reaction>
</comment>
<dbReference type="FunFam" id="3.90.226.10:FF:000025">
    <property type="entry name" value="Peroxisomal fatty acid beta-oxidation multifunctional protein"/>
    <property type="match status" value="1"/>
</dbReference>
<evidence type="ECO:0000256" key="12">
    <source>
        <dbReference type="ARBA" id="ARBA00023235"/>
    </source>
</evidence>
<evidence type="ECO:0000256" key="17">
    <source>
        <dbReference type="ARBA" id="ARBA00023717"/>
    </source>
</evidence>
<comment type="similarity">
    <text evidence="5">In the central section; belongs to the 3-hydroxyacyl-CoA dehydrogenase family.</text>
</comment>
<dbReference type="GO" id="GO:0004165">
    <property type="term" value="F:delta(3)-delta(2)-enoyl-CoA isomerase activity"/>
    <property type="evidence" value="ECO:0007669"/>
    <property type="project" value="UniProtKB-EC"/>
</dbReference>
<keyword evidence="13" id="KW-0456">Lyase</keyword>
<dbReference type="EMBL" id="JABFAF010000010">
    <property type="protein sequence ID" value="MBA0868405.1"/>
    <property type="molecule type" value="Genomic_DNA"/>
</dbReference>
<feature type="compositionally biased region" description="Basic and acidic residues" evidence="19">
    <location>
        <begin position="587"/>
        <end position="597"/>
    </location>
</feature>
<comment type="catalytic activity">
    <reaction evidence="16">
        <text>a (3S)-3-hydroxyacyl-CoA = a (2E)-enoyl-CoA + H2O</text>
        <dbReference type="Rhea" id="RHEA:16105"/>
        <dbReference type="ChEBI" id="CHEBI:15377"/>
        <dbReference type="ChEBI" id="CHEBI:57318"/>
        <dbReference type="ChEBI" id="CHEBI:58856"/>
        <dbReference type="EC" id="4.2.1.17"/>
    </reaction>
</comment>
<dbReference type="InterPro" id="IPR006180">
    <property type="entry name" value="3-OHacyl-CoA_DH_CS"/>
</dbReference>
<dbReference type="CDD" id="cd06558">
    <property type="entry name" value="crotonase-like"/>
    <property type="match status" value="1"/>
</dbReference>
<evidence type="ECO:0000256" key="7">
    <source>
        <dbReference type="ARBA" id="ARBA00022832"/>
    </source>
</evidence>
<organism evidence="22 23">
    <name type="scientific">Gossypium schwendimanii</name>
    <name type="common">Cotton</name>
    <dbReference type="NCBI Taxonomy" id="34291"/>
    <lineage>
        <taxon>Eukaryota</taxon>
        <taxon>Viridiplantae</taxon>
        <taxon>Streptophyta</taxon>
        <taxon>Embryophyta</taxon>
        <taxon>Tracheophyta</taxon>
        <taxon>Spermatophyta</taxon>
        <taxon>Magnoliopsida</taxon>
        <taxon>eudicotyledons</taxon>
        <taxon>Gunneridae</taxon>
        <taxon>Pentapetalae</taxon>
        <taxon>rosids</taxon>
        <taxon>malvids</taxon>
        <taxon>Malvales</taxon>
        <taxon>Malvaceae</taxon>
        <taxon>Malvoideae</taxon>
        <taxon>Gossypium</taxon>
    </lineage>
</organism>
<evidence type="ECO:0000256" key="1">
    <source>
        <dbReference type="ARBA" id="ARBA00000452"/>
    </source>
</evidence>
<comment type="catalytic activity">
    <reaction evidence="1">
        <text>a (3Z)-enoyl-CoA = a 4-saturated (2E)-enoyl-CoA</text>
        <dbReference type="Rhea" id="RHEA:45900"/>
        <dbReference type="ChEBI" id="CHEBI:85097"/>
        <dbReference type="ChEBI" id="CHEBI:85489"/>
        <dbReference type="EC" id="5.3.3.8"/>
    </reaction>
</comment>
<keyword evidence="14" id="KW-0511">Multifunctional enzyme</keyword>
<evidence type="ECO:0000313" key="23">
    <source>
        <dbReference type="Proteomes" id="UP000593576"/>
    </source>
</evidence>
<keyword evidence="23" id="KW-1185">Reference proteome</keyword>